<feature type="compositionally biased region" description="Basic residues" evidence="2">
    <location>
        <begin position="71"/>
        <end position="81"/>
    </location>
</feature>
<keyword evidence="4" id="KW-1185">Reference proteome</keyword>
<proteinExistence type="predicted"/>
<reference evidence="3 4" key="1">
    <citation type="journal article" date="2023" name="Commun. Biol.">
        <title>Genome analysis of Parmales, the sister group of diatoms, reveals the evolutionary specialization of diatoms from phago-mixotrophs to photoautotrophs.</title>
        <authorList>
            <person name="Ban H."/>
            <person name="Sato S."/>
            <person name="Yoshikawa S."/>
            <person name="Yamada K."/>
            <person name="Nakamura Y."/>
            <person name="Ichinomiya M."/>
            <person name="Sato N."/>
            <person name="Blanc-Mathieu R."/>
            <person name="Endo H."/>
            <person name="Kuwata A."/>
            <person name="Ogata H."/>
        </authorList>
    </citation>
    <scope>NUCLEOTIDE SEQUENCE [LARGE SCALE GENOMIC DNA]</scope>
</reference>
<keyword evidence="1" id="KW-0175">Coiled coil</keyword>
<evidence type="ECO:0000256" key="2">
    <source>
        <dbReference type="SAM" id="MobiDB-lite"/>
    </source>
</evidence>
<dbReference type="EMBL" id="BRYB01002098">
    <property type="protein sequence ID" value="GMI39643.1"/>
    <property type="molecule type" value="Genomic_DNA"/>
</dbReference>
<organism evidence="3 4">
    <name type="scientific">Tetraparma gracilis</name>
    <dbReference type="NCBI Taxonomy" id="2962635"/>
    <lineage>
        <taxon>Eukaryota</taxon>
        <taxon>Sar</taxon>
        <taxon>Stramenopiles</taxon>
        <taxon>Ochrophyta</taxon>
        <taxon>Bolidophyceae</taxon>
        <taxon>Parmales</taxon>
        <taxon>Triparmaceae</taxon>
        <taxon>Tetraparma</taxon>
    </lineage>
</organism>
<evidence type="ECO:0000256" key="1">
    <source>
        <dbReference type="SAM" id="Coils"/>
    </source>
</evidence>
<feature type="compositionally biased region" description="Basic and acidic residues" evidence="2">
    <location>
        <begin position="551"/>
        <end position="569"/>
    </location>
</feature>
<feature type="compositionally biased region" description="Acidic residues" evidence="2">
    <location>
        <begin position="592"/>
        <end position="602"/>
    </location>
</feature>
<sequence>MPLRQLSRTTGAYYIEGAALSKFLGIEAEEGRSLSAKAGLDTGSDDSNWSVDYDMLVNFLEQGALPPPKQSKSKARRKSRTMKGSASEPKLHPLYSPPRKSGEPGERPVPVSSPQLYTASEPVTPRSPASSLPPPTGRPPLSRNHFSNSFHGLTDEELKKHVDDESRTTAKKDEAVYPSVLRSLGFQLPTPCRRLSTHVLNPVRIGNGRPLWKKQETMITERIVKYVTVDPDGALQTLVESSKDMTEVTHMECKDSGEFAHRETTEYEQTETFNDELVMAERGEENYIHMKSKDDEYEHMESHMPRKEREQQAREEQERMAQEAQAKLAEERAERMRIIEEISLERERLISEGEDPDDPKFEGRYELPPEPAEIKSLEEMGVRDRILYERAHLVNQGIDPDDVQFQGRYSLPPDHYPDDLLDVRQAMMTEGIDPDDPQFGGKYALPDYPITPGGAGGGADFMDGSFPVASPQADMRPVGPMGMRLGDPMPENLPEEDQEWWVAQQKILMEEQYMQDMLRADMGMDGGDMKGEGGGGGMEMDEDFAYQQQKEMQREQQRRRQEKRQEKRRASGLAPKVDLGLGGGEKGGGEGREEEMFEDGEEQAGRFGEAKDSENVDPGHSNASNASNAVEAKHAASPIKSSHVAAEFASPTPSDKAAGLD</sequence>
<comment type="caution">
    <text evidence="3">The sequence shown here is derived from an EMBL/GenBank/DDBJ whole genome shotgun (WGS) entry which is preliminary data.</text>
</comment>
<dbReference type="Proteomes" id="UP001165060">
    <property type="component" value="Unassembled WGS sequence"/>
</dbReference>
<evidence type="ECO:0000313" key="4">
    <source>
        <dbReference type="Proteomes" id="UP001165060"/>
    </source>
</evidence>
<feature type="region of interest" description="Disordered" evidence="2">
    <location>
        <begin position="546"/>
        <end position="661"/>
    </location>
</feature>
<feature type="region of interest" description="Disordered" evidence="2">
    <location>
        <begin position="62"/>
        <end position="170"/>
    </location>
</feature>
<feature type="compositionally biased region" description="Basic and acidic residues" evidence="2">
    <location>
        <begin position="153"/>
        <end position="170"/>
    </location>
</feature>
<gene>
    <name evidence="3" type="ORF">TeGR_g4060</name>
</gene>
<accession>A0ABQ6N4Q6</accession>
<protein>
    <submittedName>
        <fullName evidence="3">Uncharacterized protein</fullName>
    </submittedName>
</protein>
<evidence type="ECO:0000313" key="3">
    <source>
        <dbReference type="EMBL" id="GMI39643.1"/>
    </source>
</evidence>
<name>A0ABQ6N4Q6_9STRA</name>
<feature type="coiled-coil region" evidence="1">
    <location>
        <begin position="306"/>
        <end position="341"/>
    </location>
</feature>